<organism evidence="1 2">
    <name type="scientific">Clonorchis sinensis</name>
    <name type="common">Chinese liver fluke</name>
    <dbReference type="NCBI Taxonomy" id="79923"/>
    <lineage>
        <taxon>Eukaryota</taxon>
        <taxon>Metazoa</taxon>
        <taxon>Spiralia</taxon>
        <taxon>Lophotrochozoa</taxon>
        <taxon>Platyhelminthes</taxon>
        <taxon>Trematoda</taxon>
        <taxon>Digenea</taxon>
        <taxon>Opisthorchiida</taxon>
        <taxon>Opisthorchiata</taxon>
        <taxon>Opisthorchiidae</taxon>
        <taxon>Clonorchis</taxon>
    </lineage>
</organism>
<reference key="2">
    <citation type="submission" date="2011-10" db="EMBL/GenBank/DDBJ databases">
        <title>The genome and transcriptome sequence of Clonorchis sinensis provide insights into the carcinogenic liver fluke.</title>
        <authorList>
            <person name="Wang X."/>
            <person name="Huang Y."/>
            <person name="Chen W."/>
            <person name="Liu H."/>
            <person name="Guo L."/>
            <person name="Chen Y."/>
            <person name="Luo F."/>
            <person name="Zhou W."/>
            <person name="Sun J."/>
            <person name="Mao Q."/>
            <person name="Liang P."/>
            <person name="Zhou C."/>
            <person name="Tian Y."/>
            <person name="Men J."/>
            <person name="Lv X."/>
            <person name="Huang L."/>
            <person name="Zhou J."/>
            <person name="Hu Y."/>
            <person name="Li R."/>
            <person name="Zhang F."/>
            <person name="Lei H."/>
            <person name="Li X."/>
            <person name="Hu X."/>
            <person name="Liang C."/>
            <person name="Xu J."/>
            <person name="Wu Z."/>
            <person name="Yu X."/>
        </authorList>
    </citation>
    <scope>NUCLEOTIDE SEQUENCE</scope>
    <source>
        <strain>Henan</strain>
    </source>
</reference>
<keyword evidence="2" id="KW-1185">Reference proteome</keyword>
<gene>
    <name evidence="1" type="ORF">CLF_113344</name>
</gene>
<feature type="non-terminal residue" evidence="1">
    <location>
        <position position="1"/>
    </location>
</feature>
<dbReference type="Proteomes" id="UP000008909">
    <property type="component" value="Unassembled WGS sequence"/>
</dbReference>
<dbReference type="EMBL" id="DF145175">
    <property type="protein sequence ID" value="GAA57914.1"/>
    <property type="molecule type" value="Genomic_DNA"/>
</dbReference>
<accession>G7YY85</accession>
<protein>
    <submittedName>
        <fullName evidence="1">Uncharacterized protein</fullName>
    </submittedName>
</protein>
<evidence type="ECO:0000313" key="2">
    <source>
        <dbReference type="Proteomes" id="UP000008909"/>
    </source>
</evidence>
<proteinExistence type="predicted"/>
<dbReference type="AlphaFoldDB" id="G7YY85"/>
<name>G7YY85_CLOSI</name>
<evidence type="ECO:0000313" key="1">
    <source>
        <dbReference type="EMBL" id="GAA57914.1"/>
    </source>
</evidence>
<sequence>WSNHQPVRFSPIVVLTAFLMHTHIHPNLSGNSVRALIREEQYSASSYREKCANKARLEIDYARADQVTLRIAALTLWRQLNFAAKPQMLCDALYLIKRKQLAKLVAEKYHLRVSSEKEAVIVTTRTRHLTNKLSNLESGDKQESPLMSAMTRAIQRYILPLYEEQNTEESSPYKLISCPEEKKWFGLPTALTQEAYTKK</sequence>
<reference evidence="1" key="1">
    <citation type="journal article" date="2011" name="Genome Biol.">
        <title>The draft genome of the carcinogenic human liver fluke Clonorchis sinensis.</title>
        <authorList>
            <person name="Wang X."/>
            <person name="Chen W."/>
            <person name="Huang Y."/>
            <person name="Sun J."/>
            <person name="Men J."/>
            <person name="Liu H."/>
            <person name="Luo F."/>
            <person name="Guo L."/>
            <person name="Lv X."/>
            <person name="Deng C."/>
            <person name="Zhou C."/>
            <person name="Fan Y."/>
            <person name="Li X."/>
            <person name="Huang L."/>
            <person name="Hu Y."/>
            <person name="Liang C."/>
            <person name="Hu X."/>
            <person name="Xu J."/>
            <person name="Yu X."/>
        </authorList>
    </citation>
    <scope>NUCLEOTIDE SEQUENCE [LARGE SCALE GENOMIC DNA]</scope>
    <source>
        <strain evidence="1">Henan</strain>
    </source>
</reference>